<gene>
    <name evidence="2" type="ORF">JDO7802_00570</name>
</gene>
<accession>A0A0M6YE15</accession>
<keyword evidence="1" id="KW-0732">Signal</keyword>
<evidence type="ECO:0000313" key="2">
    <source>
        <dbReference type="EMBL" id="CTQ48568.1"/>
    </source>
</evidence>
<reference evidence="2 3" key="1">
    <citation type="submission" date="2015-07" db="EMBL/GenBank/DDBJ databases">
        <authorList>
            <person name="Noorani M."/>
        </authorList>
    </citation>
    <scope>NUCLEOTIDE SEQUENCE [LARGE SCALE GENOMIC DNA]</scope>
    <source>
        <strain evidence="2 3">CECT 7802</strain>
    </source>
</reference>
<name>A0A0M6YE15_9RHOB</name>
<proteinExistence type="predicted"/>
<sequence>MRRNMKVRTVVVGIFLLLGEPARALDACILDVSGDELVLDIEVEEPGHLAWHPGTLPGYHGLLLRPLNRGGLYEIDGINYREVPEPAPGSNPNERAPVFVRGGWRIHLGEKGITWGMPPGTDEWQQIAPGQRRWRGVYDEGTQDLYVSFSREAPVMHWTGSLFEPADPLPVLRRDGSSFLSMSTVPLAIRTIADLGGTLAVTQNDGDPRGLWFRPEGGTWTLVADEVSLKQLQPGLRLPANLDNIDVGQDGRTMRLFASASWEATPLLSREGGTWTLADAVPLEVFWQLHEPSGMRLGWIGRRTQQLEERTFLGTRTVEPIPPALHILSPGTVRPQSVEGIDPPIVSPAIPCRIL</sequence>
<organism evidence="2 3">
    <name type="scientific">Jannaschia donghaensis</name>
    <dbReference type="NCBI Taxonomy" id="420998"/>
    <lineage>
        <taxon>Bacteria</taxon>
        <taxon>Pseudomonadati</taxon>
        <taxon>Pseudomonadota</taxon>
        <taxon>Alphaproteobacteria</taxon>
        <taxon>Rhodobacterales</taxon>
        <taxon>Roseobacteraceae</taxon>
        <taxon>Jannaschia</taxon>
    </lineage>
</organism>
<protein>
    <submittedName>
        <fullName evidence="2">Uncharacterized protein</fullName>
    </submittedName>
</protein>
<evidence type="ECO:0000256" key="1">
    <source>
        <dbReference type="SAM" id="SignalP"/>
    </source>
</evidence>
<feature type="chain" id="PRO_5005807927" evidence="1">
    <location>
        <begin position="25"/>
        <end position="355"/>
    </location>
</feature>
<dbReference type="AlphaFoldDB" id="A0A0M6YE15"/>
<keyword evidence="3" id="KW-1185">Reference proteome</keyword>
<feature type="signal peptide" evidence="1">
    <location>
        <begin position="1"/>
        <end position="24"/>
    </location>
</feature>
<dbReference type="EMBL" id="CXSU01000005">
    <property type="protein sequence ID" value="CTQ48568.1"/>
    <property type="molecule type" value="Genomic_DNA"/>
</dbReference>
<dbReference type="Proteomes" id="UP000049222">
    <property type="component" value="Unassembled WGS sequence"/>
</dbReference>
<evidence type="ECO:0000313" key="3">
    <source>
        <dbReference type="Proteomes" id="UP000049222"/>
    </source>
</evidence>